<gene>
    <name evidence="3" type="ORF">WICANDRAFT_63770</name>
</gene>
<dbReference type="PROSITE" id="PS50181">
    <property type="entry name" value="FBOX"/>
    <property type="match status" value="1"/>
</dbReference>
<dbReference type="AlphaFoldDB" id="A0A1E3P1Q8"/>
<proteinExistence type="predicted"/>
<dbReference type="RefSeq" id="XP_019038480.1">
    <property type="nucleotide sequence ID" value="XM_019183607.1"/>
</dbReference>
<dbReference type="InterPro" id="IPR001810">
    <property type="entry name" value="F-box_dom"/>
</dbReference>
<feature type="domain" description="F-box" evidence="2">
    <location>
        <begin position="1"/>
        <end position="22"/>
    </location>
</feature>
<feature type="region of interest" description="Disordered" evidence="1">
    <location>
        <begin position="226"/>
        <end position="248"/>
    </location>
</feature>
<dbReference type="OrthoDB" id="3979747at2759"/>
<dbReference type="Proteomes" id="UP000094112">
    <property type="component" value="Unassembled WGS sequence"/>
</dbReference>
<evidence type="ECO:0000259" key="2">
    <source>
        <dbReference type="PROSITE" id="PS50181"/>
    </source>
</evidence>
<protein>
    <recommendedName>
        <fullName evidence="2">F-box domain-containing protein</fullName>
    </recommendedName>
</protein>
<dbReference type="GeneID" id="30200853"/>
<reference evidence="3 4" key="1">
    <citation type="journal article" date="2016" name="Proc. Natl. Acad. Sci. U.S.A.">
        <title>Comparative genomics of biotechnologically important yeasts.</title>
        <authorList>
            <person name="Riley R."/>
            <person name="Haridas S."/>
            <person name="Wolfe K.H."/>
            <person name="Lopes M.R."/>
            <person name="Hittinger C.T."/>
            <person name="Goeker M."/>
            <person name="Salamov A.A."/>
            <person name="Wisecaver J.H."/>
            <person name="Long T.M."/>
            <person name="Calvey C.H."/>
            <person name="Aerts A.L."/>
            <person name="Barry K.W."/>
            <person name="Choi C."/>
            <person name="Clum A."/>
            <person name="Coughlan A.Y."/>
            <person name="Deshpande S."/>
            <person name="Douglass A.P."/>
            <person name="Hanson S.J."/>
            <person name="Klenk H.-P."/>
            <person name="LaButti K.M."/>
            <person name="Lapidus A."/>
            <person name="Lindquist E.A."/>
            <person name="Lipzen A.M."/>
            <person name="Meier-Kolthoff J.P."/>
            <person name="Ohm R.A."/>
            <person name="Otillar R.P."/>
            <person name="Pangilinan J.L."/>
            <person name="Peng Y."/>
            <person name="Rokas A."/>
            <person name="Rosa C.A."/>
            <person name="Scheuner C."/>
            <person name="Sibirny A.A."/>
            <person name="Slot J.C."/>
            <person name="Stielow J.B."/>
            <person name="Sun H."/>
            <person name="Kurtzman C.P."/>
            <person name="Blackwell M."/>
            <person name="Grigoriev I.V."/>
            <person name="Jeffries T.W."/>
        </authorList>
    </citation>
    <scope>NUCLEOTIDE SEQUENCE [LARGE SCALE GENOMIC DNA]</scope>
    <source>
        <strain evidence="4">ATCC 58044 / CBS 1984 / NCYC 433 / NRRL Y-366-8</strain>
    </source>
</reference>
<evidence type="ECO:0000313" key="4">
    <source>
        <dbReference type="Proteomes" id="UP000094112"/>
    </source>
</evidence>
<dbReference type="EMBL" id="KV454211">
    <property type="protein sequence ID" value="ODQ59273.1"/>
    <property type="molecule type" value="Genomic_DNA"/>
</dbReference>
<evidence type="ECO:0000256" key="1">
    <source>
        <dbReference type="SAM" id="MobiDB-lite"/>
    </source>
</evidence>
<name>A0A1E3P1Q8_WICAA</name>
<feature type="compositionally biased region" description="Acidic residues" evidence="1">
    <location>
        <begin position="236"/>
        <end position="248"/>
    </location>
</feature>
<evidence type="ECO:0000313" key="3">
    <source>
        <dbReference type="EMBL" id="ODQ59273.1"/>
    </source>
</evidence>
<sequence length="404" mass="47352">MIDSLPNEVLRQIVRQLDNKTLDHSISQIPVLRKLSTLKITDNDEIMVNEDTSDVDVITIQSIINHKLSLDSIFKQYHFYQIEIHNFSKDESIYMRFHKLLARLIRLKKIISIKYLGAEIDMNYLKMFKSLFNNHIDPSSTHPVSWFDITFENLKQVKSNCNHLLISPNVSYPFLESLNLYYCSPKFYFEILNYLDLQKFPSTFPNVTYLKLQDYMNEEEDIYSQHSNNYIKSRDDDDDGDNFDDYDDYDNNSDLDENEFYFDGLEIIQNYNLSKLQVLIIKNCNVSKIKKINAPNLDTFKIFELSNKHIDAYDLNLIDSSNIVKRSFISSAVSTSCCLQQNNFPNLRTLKIIGHLKLTDFSKNILDLDEIQQIIIKGCNVEIIDKDSFWDSYHGNNQIALEVL</sequence>
<keyword evidence="4" id="KW-1185">Reference proteome</keyword>
<organism evidence="3 4">
    <name type="scientific">Wickerhamomyces anomalus (strain ATCC 58044 / CBS 1984 / NCYC 433 / NRRL Y-366-8)</name>
    <name type="common">Yeast</name>
    <name type="synonym">Hansenula anomala</name>
    <dbReference type="NCBI Taxonomy" id="683960"/>
    <lineage>
        <taxon>Eukaryota</taxon>
        <taxon>Fungi</taxon>
        <taxon>Dikarya</taxon>
        <taxon>Ascomycota</taxon>
        <taxon>Saccharomycotina</taxon>
        <taxon>Saccharomycetes</taxon>
        <taxon>Phaffomycetales</taxon>
        <taxon>Wickerhamomycetaceae</taxon>
        <taxon>Wickerhamomyces</taxon>
    </lineage>
</organism>
<accession>A0A1E3P1Q8</accession>